<evidence type="ECO:0000256" key="4">
    <source>
        <dbReference type="SAM" id="Phobius"/>
    </source>
</evidence>
<accession>A0A346A421</accession>
<feature type="transmembrane region" description="Helical" evidence="4">
    <location>
        <begin position="268"/>
        <end position="286"/>
    </location>
</feature>
<evidence type="ECO:0000259" key="5">
    <source>
        <dbReference type="PROSITE" id="PS50850"/>
    </source>
</evidence>
<sequence length="386" mass="39789">MSFGLTLLFAVAAGAAVGNLYLAQPLLAEIAQTFGVPAGSGGLLVTMTQAGYAVGIFLIVPLGDTLQRHRLIPAMMILSALALIASAFAPSFTLLLAALAAVGLTTVAGQILAPLAGDLAKPEQRGRAVGTVISGVLVGILVSRTISGFLADAFGWRAIYLCAAVLIIVLAILLARALPALPPRPAVPYGRLLRSIFSTIRAHRAVQVTLVLGATVFSVFTMFWTGLTLLLSAPPFSYAASEIGLVGLVGLAGALAARRAGWLHDRGWSVPSTGGALVLALVSLAISGFGATSIAITLIAVFLIDIAIQALNVLNQTRLFAVDPTARSRLNTAYVSCNFIGGAIGSSLAGVLWHIGGWFALTLGGGVLIGFAFLVWATQRRALTLK</sequence>
<dbReference type="GO" id="GO:0022857">
    <property type="term" value="F:transmembrane transporter activity"/>
    <property type="evidence" value="ECO:0007669"/>
    <property type="project" value="InterPro"/>
</dbReference>
<dbReference type="PANTHER" id="PTHR42910">
    <property type="entry name" value="TRANSPORTER SCO4007-RELATED"/>
    <property type="match status" value="1"/>
</dbReference>
<evidence type="ECO:0000256" key="3">
    <source>
        <dbReference type="ARBA" id="ARBA00023136"/>
    </source>
</evidence>
<dbReference type="PANTHER" id="PTHR42910:SF1">
    <property type="entry name" value="MAJOR FACILITATOR SUPERFAMILY (MFS) PROFILE DOMAIN-CONTAINING PROTEIN"/>
    <property type="match status" value="1"/>
</dbReference>
<dbReference type="SUPFAM" id="SSF103473">
    <property type="entry name" value="MFS general substrate transporter"/>
    <property type="match status" value="1"/>
</dbReference>
<dbReference type="PROSITE" id="PS50850">
    <property type="entry name" value="MFS"/>
    <property type="match status" value="1"/>
</dbReference>
<dbReference type="KEGG" id="ptaw:DW352_07955"/>
<evidence type="ECO:0000256" key="2">
    <source>
        <dbReference type="ARBA" id="ARBA00022989"/>
    </source>
</evidence>
<proteinExistence type="predicted"/>
<dbReference type="OrthoDB" id="9815356at2"/>
<feature type="transmembrane region" description="Helical" evidence="4">
    <location>
        <begin position="202"/>
        <end position="224"/>
    </location>
</feature>
<dbReference type="Gene3D" id="1.20.1250.20">
    <property type="entry name" value="MFS general substrate transporter like domains"/>
    <property type="match status" value="1"/>
</dbReference>
<dbReference type="InterPro" id="IPR011701">
    <property type="entry name" value="MFS"/>
</dbReference>
<name>A0A346A421_9HYPH</name>
<dbReference type="EMBL" id="CP031417">
    <property type="protein sequence ID" value="AXK83918.1"/>
    <property type="molecule type" value="Genomic_DNA"/>
</dbReference>
<feature type="transmembrane region" description="Helical" evidence="4">
    <location>
        <begin position="158"/>
        <end position="181"/>
    </location>
</feature>
<keyword evidence="3 4" id="KW-0472">Membrane</keyword>
<feature type="transmembrane region" description="Helical" evidence="4">
    <location>
        <begin position="358"/>
        <end position="377"/>
    </location>
</feature>
<feature type="domain" description="Major facilitator superfamily (MFS) profile" evidence="5">
    <location>
        <begin position="1"/>
        <end position="382"/>
    </location>
</feature>
<keyword evidence="7" id="KW-1185">Reference proteome</keyword>
<dbReference type="InterPro" id="IPR020846">
    <property type="entry name" value="MFS_dom"/>
</dbReference>
<feature type="transmembrane region" description="Helical" evidence="4">
    <location>
        <begin position="95"/>
        <end position="116"/>
    </location>
</feature>
<feature type="transmembrane region" description="Helical" evidence="4">
    <location>
        <begin position="236"/>
        <end position="256"/>
    </location>
</feature>
<feature type="transmembrane region" description="Helical" evidence="4">
    <location>
        <begin position="38"/>
        <end position="59"/>
    </location>
</feature>
<gene>
    <name evidence="6" type="ORF">DW352_07955</name>
</gene>
<keyword evidence="2 4" id="KW-1133">Transmembrane helix</keyword>
<dbReference type="CDD" id="cd17324">
    <property type="entry name" value="MFS_NepI_like"/>
    <property type="match status" value="1"/>
</dbReference>
<feature type="transmembrane region" description="Helical" evidence="4">
    <location>
        <begin position="128"/>
        <end position="146"/>
    </location>
</feature>
<evidence type="ECO:0000256" key="1">
    <source>
        <dbReference type="ARBA" id="ARBA00022692"/>
    </source>
</evidence>
<protein>
    <submittedName>
        <fullName evidence="6">MFS transporter</fullName>
    </submittedName>
</protein>
<feature type="transmembrane region" description="Helical" evidence="4">
    <location>
        <begin position="71"/>
        <end position="89"/>
    </location>
</feature>
<organism evidence="6 7">
    <name type="scientific">Pseudolabrys taiwanensis</name>
    <dbReference type="NCBI Taxonomy" id="331696"/>
    <lineage>
        <taxon>Bacteria</taxon>
        <taxon>Pseudomonadati</taxon>
        <taxon>Pseudomonadota</taxon>
        <taxon>Alphaproteobacteria</taxon>
        <taxon>Hyphomicrobiales</taxon>
        <taxon>Xanthobacteraceae</taxon>
        <taxon>Pseudolabrys</taxon>
    </lineage>
</organism>
<reference evidence="6 7" key="1">
    <citation type="submission" date="2018-07" db="EMBL/GenBank/DDBJ databases">
        <authorList>
            <person name="Quirk P.G."/>
            <person name="Krulwich T.A."/>
        </authorList>
    </citation>
    <scope>NUCLEOTIDE SEQUENCE [LARGE SCALE GENOMIC DNA]</scope>
    <source>
        <strain evidence="6 7">CC-BB4</strain>
    </source>
</reference>
<evidence type="ECO:0000313" key="6">
    <source>
        <dbReference type="EMBL" id="AXK83918.1"/>
    </source>
</evidence>
<dbReference type="AlphaFoldDB" id="A0A346A421"/>
<evidence type="ECO:0000313" key="7">
    <source>
        <dbReference type="Proteomes" id="UP000254889"/>
    </source>
</evidence>
<keyword evidence="1 4" id="KW-0812">Transmembrane</keyword>
<dbReference type="InterPro" id="IPR036259">
    <property type="entry name" value="MFS_trans_sf"/>
</dbReference>
<feature type="transmembrane region" description="Helical" evidence="4">
    <location>
        <begin position="292"/>
        <end position="311"/>
    </location>
</feature>
<dbReference type="Proteomes" id="UP000254889">
    <property type="component" value="Chromosome"/>
</dbReference>
<feature type="transmembrane region" description="Helical" evidence="4">
    <location>
        <begin position="332"/>
        <end position="352"/>
    </location>
</feature>
<dbReference type="Pfam" id="PF07690">
    <property type="entry name" value="MFS_1"/>
    <property type="match status" value="1"/>
</dbReference>